<sequence length="430" mass="47842">MEEIEIGAGSSGQVHTVPEEPGVATKRIRIISRKGIIDASNVTETAVASYLKRHNLPGFIHVLEVGEHGEHGASQRARFIAGIKMSHAVGGNLDEFIQKTSFQDRMTVLPRIYTQLLEAFGALHGHGIFHGDIKTANIVVTDATLEHFTVKVIDFGSCRFYRHAAPIVQRDDNPLIGCTFAFAAPEAFGVWGGQELNYRMDAYSMGVVLHDCIFKCSVYDESSNRHAHQLRDLHKNGKIADPIRQSAPRGVPGWIYDDMVKLMRPNPCDRATIESRLARSANRSAKRSKEFILDAPDVLHWGTGRATAVQSIFDSAEGRRELRAFALAVNIADRFVHARKRPCAPEELDVILILAGCLVGKIGRSRRCPDAMTCNDVLSALDFELYSETCDVILRYRHKVHKMDYSLLKTVLIQSNGVTLDACDKYIYQA</sequence>
<dbReference type="EMBL" id="PGGS01000884">
    <property type="protein sequence ID" value="PNH01472.1"/>
    <property type="molecule type" value="Genomic_DNA"/>
</dbReference>
<feature type="domain" description="Protein kinase" evidence="1">
    <location>
        <begin position="1"/>
        <end position="292"/>
    </location>
</feature>
<dbReference type="PANTHER" id="PTHR24359">
    <property type="entry name" value="SERINE/THREONINE-PROTEIN KINASE SBK1"/>
    <property type="match status" value="1"/>
</dbReference>
<name>A0A2J7ZMI1_9CHLO</name>
<dbReference type="PROSITE" id="PS50011">
    <property type="entry name" value="PROTEIN_KINASE_DOM"/>
    <property type="match status" value="1"/>
</dbReference>
<dbReference type="Gene3D" id="1.10.510.10">
    <property type="entry name" value="Transferase(Phosphotransferase) domain 1"/>
    <property type="match status" value="1"/>
</dbReference>
<dbReference type="InterPro" id="IPR011009">
    <property type="entry name" value="Kinase-like_dom_sf"/>
</dbReference>
<keyword evidence="3" id="KW-1185">Reference proteome</keyword>
<gene>
    <name evidence="2" type="ORF">TSOC_012645</name>
</gene>
<dbReference type="CDD" id="cd00180">
    <property type="entry name" value="PKc"/>
    <property type="match status" value="1"/>
</dbReference>
<dbReference type="Pfam" id="PF00069">
    <property type="entry name" value="Pkinase"/>
    <property type="match status" value="1"/>
</dbReference>
<dbReference type="SUPFAM" id="SSF56112">
    <property type="entry name" value="Protein kinase-like (PK-like)"/>
    <property type="match status" value="1"/>
</dbReference>
<dbReference type="GO" id="GO:0005524">
    <property type="term" value="F:ATP binding"/>
    <property type="evidence" value="ECO:0007669"/>
    <property type="project" value="InterPro"/>
</dbReference>
<dbReference type="PANTHER" id="PTHR24359:SF1">
    <property type="entry name" value="INHIBITOR OF NUCLEAR FACTOR KAPPA-B KINASE EPSILON SUBUNIT HOMOLOG 1-RELATED"/>
    <property type="match status" value="1"/>
</dbReference>
<dbReference type="SMART" id="SM00220">
    <property type="entry name" value="S_TKc"/>
    <property type="match status" value="1"/>
</dbReference>
<evidence type="ECO:0000313" key="2">
    <source>
        <dbReference type="EMBL" id="PNH01472.1"/>
    </source>
</evidence>
<dbReference type="PROSITE" id="PS00108">
    <property type="entry name" value="PROTEIN_KINASE_ST"/>
    <property type="match status" value="1"/>
</dbReference>
<evidence type="ECO:0000259" key="1">
    <source>
        <dbReference type="PROSITE" id="PS50011"/>
    </source>
</evidence>
<reference evidence="2 3" key="1">
    <citation type="journal article" date="2017" name="Mol. Biol. Evol.">
        <title>The 4-celled Tetrabaena socialis nuclear genome reveals the essential components for genetic control of cell number at the origin of multicellularity in the volvocine lineage.</title>
        <authorList>
            <person name="Featherston J."/>
            <person name="Arakaki Y."/>
            <person name="Hanschen E.R."/>
            <person name="Ferris P.J."/>
            <person name="Michod R.E."/>
            <person name="Olson B.J.S.C."/>
            <person name="Nozaki H."/>
            <person name="Durand P.M."/>
        </authorList>
    </citation>
    <scope>NUCLEOTIDE SEQUENCE [LARGE SCALE GENOMIC DNA]</scope>
    <source>
        <strain evidence="2 3">NIES-571</strain>
    </source>
</reference>
<keyword evidence="2" id="KW-0418">Kinase</keyword>
<organism evidence="2 3">
    <name type="scientific">Tetrabaena socialis</name>
    <dbReference type="NCBI Taxonomy" id="47790"/>
    <lineage>
        <taxon>Eukaryota</taxon>
        <taxon>Viridiplantae</taxon>
        <taxon>Chlorophyta</taxon>
        <taxon>core chlorophytes</taxon>
        <taxon>Chlorophyceae</taxon>
        <taxon>CS clade</taxon>
        <taxon>Chlamydomonadales</taxon>
        <taxon>Tetrabaenaceae</taxon>
        <taxon>Tetrabaena</taxon>
    </lineage>
</organism>
<dbReference type="Proteomes" id="UP000236333">
    <property type="component" value="Unassembled WGS sequence"/>
</dbReference>
<dbReference type="InterPro" id="IPR008271">
    <property type="entry name" value="Ser/Thr_kinase_AS"/>
</dbReference>
<proteinExistence type="predicted"/>
<dbReference type="GO" id="GO:0004674">
    <property type="term" value="F:protein serine/threonine kinase activity"/>
    <property type="evidence" value="ECO:0007669"/>
    <property type="project" value="TreeGrafter"/>
</dbReference>
<keyword evidence="2" id="KW-0808">Transferase</keyword>
<accession>A0A2J7ZMI1</accession>
<dbReference type="InterPro" id="IPR000719">
    <property type="entry name" value="Prot_kinase_dom"/>
</dbReference>
<dbReference type="AlphaFoldDB" id="A0A2J7ZMI1"/>
<evidence type="ECO:0000313" key="3">
    <source>
        <dbReference type="Proteomes" id="UP000236333"/>
    </source>
</evidence>
<comment type="caution">
    <text evidence="2">The sequence shown here is derived from an EMBL/GenBank/DDBJ whole genome shotgun (WGS) entry which is preliminary data.</text>
</comment>
<protein>
    <submittedName>
        <fullName evidence="2">Serine/threonine-protein kinase pkn5</fullName>
    </submittedName>
</protein>
<dbReference type="OrthoDB" id="10045365at2759"/>